<reference evidence="4 5" key="1">
    <citation type="submission" date="2023-07" db="EMBL/GenBank/DDBJ databases">
        <title>Sorghum-associated microbial communities from plants grown in Nebraska, USA.</title>
        <authorList>
            <person name="Schachtman D."/>
        </authorList>
    </citation>
    <scope>NUCLEOTIDE SEQUENCE [LARGE SCALE GENOMIC DNA]</scope>
    <source>
        <strain evidence="4 5">4256</strain>
    </source>
</reference>
<dbReference type="Pfam" id="PF01370">
    <property type="entry name" value="Epimerase"/>
    <property type="match status" value="1"/>
</dbReference>
<dbReference type="Gene3D" id="3.90.25.10">
    <property type="entry name" value="UDP-galactose 4-epimerase, domain 1"/>
    <property type="match status" value="1"/>
</dbReference>
<evidence type="ECO:0000313" key="4">
    <source>
        <dbReference type="EMBL" id="MDR7154356.1"/>
    </source>
</evidence>
<dbReference type="Proteomes" id="UP001267638">
    <property type="component" value="Unassembled WGS sequence"/>
</dbReference>
<evidence type="ECO:0000256" key="1">
    <source>
        <dbReference type="ARBA" id="ARBA00022857"/>
    </source>
</evidence>
<protein>
    <submittedName>
        <fullName evidence="4">Nucleoside-diphosphate-sugar epimerase</fullName>
    </submittedName>
</protein>
<dbReference type="EMBL" id="JAVDWV010000004">
    <property type="protein sequence ID" value="MDR7154356.1"/>
    <property type="molecule type" value="Genomic_DNA"/>
</dbReference>
<evidence type="ECO:0000313" key="5">
    <source>
        <dbReference type="Proteomes" id="UP001267638"/>
    </source>
</evidence>
<proteinExistence type="predicted"/>
<dbReference type="InterPro" id="IPR036291">
    <property type="entry name" value="NAD(P)-bd_dom_sf"/>
</dbReference>
<evidence type="ECO:0000259" key="3">
    <source>
        <dbReference type="Pfam" id="PF01370"/>
    </source>
</evidence>
<dbReference type="Gene3D" id="3.40.50.720">
    <property type="entry name" value="NAD(P)-binding Rossmann-like Domain"/>
    <property type="match status" value="1"/>
</dbReference>
<accession>A0ABU1WYF6</accession>
<dbReference type="InterPro" id="IPR001509">
    <property type="entry name" value="Epimerase_deHydtase"/>
</dbReference>
<dbReference type="RefSeq" id="WP_310222584.1">
    <property type="nucleotide sequence ID" value="NZ_JAVDWV010000004.1"/>
</dbReference>
<dbReference type="PANTHER" id="PTHR43103">
    <property type="entry name" value="NUCLEOSIDE-DIPHOSPHATE-SUGAR EPIMERASE"/>
    <property type="match status" value="1"/>
</dbReference>
<comment type="caution">
    <text evidence="4">The sequence shown here is derived from an EMBL/GenBank/DDBJ whole genome shotgun (WGS) entry which is preliminary data.</text>
</comment>
<dbReference type="PANTHER" id="PTHR43103:SF3">
    <property type="entry name" value="ADP-L-GLYCERO-D-MANNO-HEPTOSE-6-EPIMERASE"/>
    <property type="match status" value="1"/>
</dbReference>
<evidence type="ECO:0000256" key="2">
    <source>
        <dbReference type="ARBA" id="ARBA00023277"/>
    </source>
</evidence>
<sequence length="316" mass="34182">MPNGTRRNVIVTGASGFIGRKLTCALLASPDYADCNLTLIDILPPPFEADDRTRIIVGDLADAAVLDRVFDTPADLVFHLGGILGGAAEANPALARRVNVDATLDMLDRLRLAGNRPRVVFASSIAVFGLGQTDPVDDHTIPYPAMVYGAHKRMVEIAIEQMSARGWIDGMALRLPGIVARRDADQKLKSAFINSLFHDYAASRAIELPVSPQGTTWLISTEACVDAFLHAGRVPADLLGKQRAFTLPAQWVCFSDLITGLARHFPESRATVTFSPNEDLDRQFARQPMLATPLADGLGFRHDGDIATLISQALKS</sequence>
<feature type="domain" description="NAD-dependent epimerase/dehydratase" evidence="3">
    <location>
        <begin position="9"/>
        <end position="210"/>
    </location>
</feature>
<organism evidence="4 5">
    <name type="scientific">Sphingobium xenophagum</name>
    <dbReference type="NCBI Taxonomy" id="121428"/>
    <lineage>
        <taxon>Bacteria</taxon>
        <taxon>Pseudomonadati</taxon>
        <taxon>Pseudomonadota</taxon>
        <taxon>Alphaproteobacteria</taxon>
        <taxon>Sphingomonadales</taxon>
        <taxon>Sphingomonadaceae</taxon>
        <taxon>Sphingobium</taxon>
    </lineage>
</organism>
<name>A0ABU1WYF6_SPHXE</name>
<keyword evidence="1" id="KW-0521">NADP</keyword>
<keyword evidence="5" id="KW-1185">Reference proteome</keyword>
<dbReference type="SUPFAM" id="SSF51735">
    <property type="entry name" value="NAD(P)-binding Rossmann-fold domains"/>
    <property type="match status" value="1"/>
</dbReference>
<keyword evidence="2" id="KW-0119">Carbohydrate metabolism</keyword>
<gene>
    <name evidence="4" type="ORF">J2W40_001168</name>
</gene>